<comment type="caution">
    <text evidence="3">The sequence shown here is derived from an EMBL/GenBank/DDBJ whole genome shotgun (WGS) entry which is preliminary data.</text>
</comment>
<dbReference type="GO" id="GO:0005794">
    <property type="term" value="C:Golgi apparatus"/>
    <property type="evidence" value="ECO:0007669"/>
    <property type="project" value="TreeGrafter"/>
</dbReference>
<proteinExistence type="predicted"/>
<evidence type="ECO:0008006" key="5">
    <source>
        <dbReference type="Google" id="ProtNLM"/>
    </source>
</evidence>
<feature type="compositionally biased region" description="Polar residues" evidence="2">
    <location>
        <begin position="119"/>
        <end position="129"/>
    </location>
</feature>
<dbReference type="Proteomes" id="UP001497623">
    <property type="component" value="Unassembled WGS sequence"/>
</dbReference>
<organism evidence="3 4">
    <name type="scientific">Meganyctiphanes norvegica</name>
    <name type="common">Northern krill</name>
    <name type="synonym">Thysanopoda norvegica</name>
    <dbReference type="NCBI Taxonomy" id="48144"/>
    <lineage>
        <taxon>Eukaryota</taxon>
        <taxon>Metazoa</taxon>
        <taxon>Ecdysozoa</taxon>
        <taxon>Arthropoda</taxon>
        <taxon>Crustacea</taxon>
        <taxon>Multicrustacea</taxon>
        <taxon>Malacostraca</taxon>
        <taxon>Eumalacostraca</taxon>
        <taxon>Eucarida</taxon>
        <taxon>Euphausiacea</taxon>
        <taxon>Euphausiidae</taxon>
        <taxon>Meganyctiphanes</taxon>
    </lineage>
</organism>
<keyword evidence="4" id="KW-1185">Reference proteome</keyword>
<dbReference type="GO" id="GO:0031267">
    <property type="term" value="F:small GTPase binding"/>
    <property type="evidence" value="ECO:0007669"/>
    <property type="project" value="TreeGrafter"/>
</dbReference>
<feature type="coiled-coil region" evidence="1">
    <location>
        <begin position="232"/>
        <end position="291"/>
    </location>
</feature>
<keyword evidence="1" id="KW-0175">Coiled coil</keyword>
<evidence type="ECO:0000313" key="3">
    <source>
        <dbReference type="EMBL" id="CAL4086312.1"/>
    </source>
</evidence>
<accession>A0AAV2QKT0</accession>
<gene>
    <name evidence="3" type="ORF">MNOR_LOCUS12971</name>
</gene>
<dbReference type="GO" id="GO:0048193">
    <property type="term" value="P:Golgi vesicle transport"/>
    <property type="evidence" value="ECO:0007669"/>
    <property type="project" value="TreeGrafter"/>
</dbReference>
<feature type="compositionally biased region" description="Polar residues" evidence="2">
    <location>
        <begin position="144"/>
        <end position="162"/>
    </location>
</feature>
<protein>
    <recommendedName>
        <fullName evidence="5">Golgin subfamily A member 4</fullName>
    </recommendedName>
</protein>
<dbReference type="PANTHER" id="PTHR19327">
    <property type="entry name" value="GOLGIN"/>
    <property type="match status" value="1"/>
</dbReference>
<name>A0AAV2QKT0_MEGNR</name>
<reference evidence="3 4" key="1">
    <citation type="submission" date="2024-05" db="EMBL/GenBank/DDBJ databases">
        <authorList>
            <person name="Wallberg A."/>
        </authorList>
    </citation>
    <scope>NUCLEOTIDE SEQUENCE [LARGE SCALE GENOMIC DNA]</scope>
</reference>
<feature type="compositionally biased region" description="Polar residues" evidence="2">
    <location>
        <begin position="52"/>
        <end position="63"/>
    </location>
</feature>
<evidence type="ECO:0000256" key="1">
    <source>
        <dbReference type="SAM" id="Coils"/>
    </source>
</evidence>
<dbReference type="AlphaFoldDB" id="A0AAV2QKT0"/>
<dbReference type="PANTHER" id="PTHR19327:SF0">
    <property type="entry name" value="GOLGIN SUBFAMILY A MEMBER 4"/>
    <property type="match status" value="1"/>
</dbReference>
<feature type="region of interest" description="Disordered" evidence="2">
    <location>
        <begin position="119"/>
        <end position="178"/>
    </location>
</feature>
<feature type="coiled-coil region" evidence="1">
    <location>
        <begin position="411"/>
        <end position="576"/>
    </location>
</feature>
<evidence type="ECO:0000313" key="4">
    <source>
        <dbReference type="Proteomes" id="UP001497623"/>
    </source>
</evidence>
<evidence type="ECO:0000256" key="2">
    <source>
        <dbReference type="SAM" id="MobiDB-lite"/>
    </source>
</evidence>
<dbReference type="EMBL" id="CAXKWB010007262">
    <property type="protein sequence ID" value="CAL4086312.1"/>
    <property type="molecule type" value="Genomic_DNA"/>
</dbReference>
<feature type="region of interest" description="Disordered" evidence="2">
    <location>
        <begin position="51"/>
        <end position="72"/>
    </location>
</feature>
<sequence length="606" mass="68466">MFKKLREKITEEVQQQSLRLPASVQQSVQQLSQTTTEKWLDTVKAGGELTLSPFSGTNAINPDQNDDGDSLSLQDELLVDISGIRPAGHNKSLFSIDEDSQEGSPSKGGFQQVDLTDSETLSMPTSPQDSDPGGGGGGGFKFNQGVSGVTFDPTSPTATMSPLSRPRRDSTGSTMSDASSLFPIYEIPGVSFNMPQSDLESSSEWEDGSNAAVDRLSKDTVYQAYLKMRQRYHKYKGRYSDLARAYKEKEKESEKLRDVLTKTQDKALRKVSDLREQCSLEQQAKAHLEQELRNDLEERDHKISALNTKVILLQDGLGAEVLNAVRKNSETETQVQTQTEGTQTLIEEHKPEENGRIPYDEGDNVSVASQCSTMTNMEVDEIIEKLKSDVSKHKSLLARCMENIRTNKEKMATLTAERDLATQQLQDKIKQIDLLKEENENELAGLRFNVESSALSMAETKKQLFEELQNKEALADCFKKQADEAEGSAAMYEEKWNEERSKWEGEELQWKEERSKWEQDLQSKQTAIEDKERMIEELNRELRISKELASTEGPSMDKIKEEIQQLEARTKDLKEEICSAEKIESCLQLQHTLEQKLKDTEHKVLE</sequence>
<feature type="non-terminal residue" evidence="3">
    <location>
        <position position="606"/>
    </location>
</feature>